<reference evidence="3" key="1">
    <citation type="submission" date="2016-05" db="EMBL/GenBank/DDBJ databases">
        <authorList>
            <person name="Naeem Raeece"/>
        </authorList>
    </citation>
    <scope>NUCLEOTIDE SEQUENCE [LARGE SCALE GENOMIC DNA]</scope>
</reference>
<organism evidence="2 3">
    <name type="scientific">Plasmodium ovale wallikeri</name>
    <dbReference type="NCBI Taxonomy" id="864142"/>
    <lineage>
        <taxon>Eukaryota</taxon>
        <taxon>Sar</taxon>
        <taxon>Alveolata</taxon>
        <taxon>Apicomplexa</taxon>
        <taxon>Aconoidasida</taxon>
        <taxon>Haemosporida</taxon>
        <taxon>Plasmodiidae</taxon>
        <taxon>Plasmodium</taxon>
        <taxon>Plasmodium (Plasmodium)</taxon>
    </lineage>
</organism>
<evidence type="ECO:0000313" key="2">
    <source>
        <dbReference type="EMBL" id="SBT51694.1"/>
    </source>
</evidence>
<feature type="compositionally biased region" description="Basic and acidic residues" evidence="1">
    <location>
        <begin position="206"/>
        <end position="216"/>
    </location>
</feature>
<gene>
    <name evidence="2" type="ORF">POVWA1_062780</name>
</gene>
<feature type="region of interest" description="Disordered" evidence="1">
    <location>
        <begin position="206"/>
        <end position="279"/>
    </location>
</feature>
<protein>
    <recommendedName>
        <fullName evidence="4">STP1 protein</fullName>
    </recommendedName>
</protein>
<keyword evidence="3" id="KW-1185">Reference proteome</keyword>
<sequence>MQRGKYNCDKIKAASKKKTNDIFIRYKTTILDGAIKIINKFMKDNRDGVHYKNLCEELNKYAKVQRKCFREEITSQGHTYKSQEWNKIVSALYVTFNSKSIKRLCYLENDNEETKKKEVLNIHEVFRDFCIEKKQKETNSNLNFEECMQYLQWINSKKELFLALDPKYSNIKEYKEYFNIREKCNYPWLVSDKPDVICTRSTITKPKEKDTEKKSPADTGKTPPDVTQVSTVDEKKDTPPAVQHPGKGDLDPVNVKTSDTGPEEAPTKTAVPDDVNSDNNIAQINPLDITLVTTTYPEPTPVFQLTPKNSYYDNEAHIKSFLNFPELHLDGQKIPEDIHHSINSKDLL</sequence>
<evidence type="ECO:0008006" key="4">
    <source>
        <dbReference type="Google" id="ProtNLM"/>
    </source>
</evidence>
<name>A0A1A9A676_PLAOA</name>
<evidence type="ECO:0000313" key="3">
    <source>
        <dbReference type="Proteomes" id="UP000078555"/>
    </source>
</evidence>
<dbReference type="AlphaFoldDB" id="A0A1A9A676"/>
<dbReference type="EMBL" id="FLRD01000237">
    <property type="protein sequence ID" value="SBT51694.1"/>
    <property type="molecule type" value="Genomic_DNA"/>
</dbReference>
<evidence type="ECO:0000256" key="1">
    <source>
        <dbReference type="SAM" id="MobiDB-lite"/>
    </source>
</evidence>
<dbReference type="Proteomes" id="UP000078555">
    <property type="component" value="Unassembled WGS sequence"/>
</dbReference>
<proteinExistence type="predicted"/>
<accession>A0A1A9A676</accession>